<dbReference type="Proteomes" id="UP001472677">
    <property type="component" value="Unassembled WGS sequence"/>
</dbReference>
<organism evidence="1 2">
    <name type="scientific">Hibiscus sabdariffa</name>
    <name type="common">roselle</name>
    <dbReference type="NCBI Taxonomy" id="183260"/>
    <lineage>
        <taxon>Eukaryota</taxon>
        <taxon>Viridiplantae</taxon>
        <taxon>Streptophyta</taxon>
        <taxon>Embryophyta</taxon>
        <taxon>Tracheophyta</taxon>
        <taxon>Spermatophyta</taxon>
        <taxon>Magnoliopsida</taxon>
        <taxon>eudicotyledons</taxon>
        <taxon>Gunneridae</taxon>
        <taxon>Pentapetalae</taxon>
        <taxon>rosids</taxon>
        <taxon>malvids</taxon>
        <taxon>Malvales</taxon>
        <taxon>Malvaceae</taxon>
        <taxon>Malvoideae</taxon>
        <taxon>Hibiscus</taxon>
    </lineage>
</organism>
<dbReference type="EMBL" id="JBBPBM010001058">
    <property type="protein sequence ID" value="KAK8487800.1"/>
    <property type="molecule type" value="Genomic_DNA"/>
</dbReference>
<reference evidence="1 2" key="1">
    <citation type="journal article" date="2024" name="G3 (Bethesda)">
        <title>Genome assembly of Hibiscus sabdariffa L. provides insights into metabolisms of medicinal natural products.</title>
        <authorList>
            <person name="Kim T."/>
        </authorList>
    </citation>
    <scope>NUCLEOTIDE SEQUENCE [LARGE SCALE GENOMIC DNA]</scope>
    <source>
        <strain evidence="1">TK-2024</strain>
        <tissue evidence="1">Old leaves</tissue>
    </source>
</reference>
<sequence length="68" mass="7208">MMRLNNAMKTKASSMPACLHFVVAAAAASTKTAVVADRSNYRVIGRAVILSGVDNCDTYLLIMSSRGS</sequence>
<protein>
    <recommendedName>
        <fullName evidence="3">Secreted protein</fullName>
    </recommendedName>
</protein>
<evidence type="ECO:0000313" key="2">
    <source>
        <dbReference type="Proteomes" id="UP001472677"/>
    </source>
</evidence>
<accession>A0ABR2A5A2</accession>
<proteinExistence type="predicted"/>
<gene>
    <name evidence="1" type="ORF">V6N12_035122</name>
</gene>
<keyword evidence="2" id="KW-1185">Reference proteome</keyword>
<name>A0ABR2A5A2_9ROSI</name>
<comment type="caution">
    <text evidence="1">The sequence shown here is derived from an EMBL/GenBank/DDBJ whole genome shotgun (WGS) entry which is preliminary data.</text>
</comment>
<evidence type="ECO:0008006" key="3">
    <source>
        <dbReference type="Google" id="ProtNLM"/>
    </source>
</evidence>
<evidence type="ECO:0000313" key="1">
    <source>
        <dbReference type="EMBL" id="KAK8487800.1"/>
    </source>
</evidence>